<name>A0A182V300_ANOME</name>
<dbReference type="InterPro" id="IPR016181">
    <property type="entry name" value="Acyl_CoA_acyltransferase"/>
</dbReference>
<reference evidence="2" key="1">
    <citation type="submission" date="2020-05" db="UniProtKB">
        <authorList>
            <consortium name="EnsemblMetazoa"/>
        </authorList>
    </citation>
    <scope>IDENTIFICATION</scope>
    <source>
        <strain evidence="2">MAF</strain>
    </source>
</reference>
<dbReference type="GO" id="GO:0016747">
    <property type="term" value="F:acyltransferase activity, transferring groups other than amino-acyl groups"/>
    <property type="evidence" value="ECO:0007669"/>
    <property type="project" value="InterPro"/>
</dbReference>
<dbReference type="FunFam" id="3.40.630.30:FF:000369">
    <property type="entry name" value="AGAP006447-PA"/>
    <property type="match status" value="1"/>
</dbReference>
<sequence length="329" mass="35632">MEQVALDYEYAPATEADRAEVRQALASYFYPEEPLTLAHRDGPFVTEDDMENALSFLAQGTTILARTAANGELVGVSIGGPSAHEISVPITTRKLADIVAFLEMLDVRAYGFARSSSAYHVYALAVHPAHRAHSIGRRLMEEQIALVRARWPAFATITVETTGPGSGRLMDRIGMRETGRLSFADYRDAAGDQVFLGAGENVGAQAEHTLEPGPVQLDALERSAGDHGGGTGSIKQQRNLAEVVRRAKATDFRCLFALQKQNASPLDATVRVPIDAPQLHISFGTDGGRTGRTVDEGELAEAATLADRRYLLVIYKDLAEEETKQGNHS</sequence>
<accession>A0A182V300</accession>
<dbReference type="SUPFAM" id="SSF55729">
    <property type="entry name" value="Acyl-CoA N-acyltransferases (Nat)"/>
    <property type="match status" value="1"/>
</dbReference>
<dbReference type="InterPro" id="IPR000182">
    <property type="entry name" value="GNAT_dom"/>
</dbReference>
<feature type="domain" description="N-acetyltransferase" evidence="1">
    <location>
        <begin position="8"/>
        <end position="197"/>
    </location>
</feature>
<evidence type="ECO:0000313" key="2">
    <source>
        <dbReference type="EnsemblMetazoa" id="AMEM008001-PA"/>
    </source>
</evidence>
<dbReference type="Pfam" id="PF00583">
    <property type="entry name" value="Acetyltransf_1"/>
    <property type="match status" value="1"/>
</dbReference>
<keyword evidence="3" id="KW-1185">Reference proteome</keyword>
<proteinExistence type="predicted"/>
<dbReference type="VEuPathDB" id="VectorBase:AMEM008001"/>
<protein>
    <recommendedName>
        <fullName evidence="1">N-acetyltransferase domain-containing protein</fullName>
    </recommendedName>
</protein>
<evidence type="ECO:0000313" key="3">
    <source>
        <dbReference type="Proteomes" id="UP000075903"/>
    </source>
</evidence>
<dbReference type="STRING" id="30066.A0A182V300"/>
<dbReference type="AlphaFoldDB" id="A0A182V300"/>
<dbReference type="Gene3D" id="3.40.630.30">
    <property type="match status" value="1"/>
</dbReference>
<dbReference type="EnsemblMetazoa" id="AMEM008001-RA">
    <property type="protein sequence ID" value="AMEM008001-PA"/>
    <property type="gene ID" value="AMEM008001"/>
</dbReference>
<dbReference type="VEuPathDB" id="VectorBase:AMEM21_003515"/>
<dbReference type="PROSITE" id="PS51186">
    <property type="entry name" value="GNAT"/>
    <property type="match status" value="1"/>
</dbReference>
<organism evidence="2 3">
    <name type="scientific">Anopheles merus</name>
    <name type="common">Mosquito</name>
    <dbReference type="NCBI Taxonomy" id="30066"/>
    <lineage>
        <taxon>Eukaryota</taxon>
        <taxon>Metazoa</taxon>
        <taxon>Ecdysozoa</taxon>
        <taxon>Arthropoda</taxon>
        <taxon>Hexapoda</taxon>
        <taxon>Insecta</taxon>
        <taxon>Pterygota</taxon>
        <taxon>Neoptera</taxon>
        <taxon>Endopterygota</taxon>
        <taxon>Diptera</taxon>
        <taxon>Nematocera</taxon>
        <taxon>Culicoidea</taxon>
        <taxon>Culicidae</taxon>
        <taxon>Anophelinae</taxon>
        <taxon>Anopheles</taxon>
    </lineage>
</organism>
<dbReference type="CDD" id="cd04301">
    <property type="entry name" value="NAT_SF"/>
    <property type="match status" value="1"/>
</dbReference>
<dbReference type="Proteomes" id="UP000075903">
    <property type="component" value="Unassembled WGS sequence"/>
</dbReference>
<evidence type="ECO:0000259" key="1">
    <source>
        <dbReference type="PROSITE" id="PS51186"/>
    </source>
</evidence>